<evidence type="ECO:0000313" key="3">
    <source>
        <dbReference type="EMBL" id="QDE32400.1"/>
    </source>
</evidence>
<dbReference type="AlphaFoldDB" id="A0A4Y5YHW7"/>
<keyword evidence="1" id="KW-0812">Transmembrane</keyword>
<evidence type="ECO:0000259" key="2">
    <source>
        <dbReference type="Pfam" id="PF07885"/>
    </source>
</evidence>
<keyword evidence="3" id="KW-0813">Transport</keyword>
<sequence length="159" mass="17769">MWYVMKNMKKRVGLIIGLLLLVSIIGVIANFGFLKISLFAVGLNYLAIIYFIDNFLKATRAEFWQIPLLYVSLTVYLAMVFVMVLTQFEVSLHDTKVMGTYDYLYFAIITLTSVGYGDLTPQNDIGQQISIAMALIGSGHMLVSVALLLDKINQGNVKS</sequence>
<dbReference type="EMBL" id="CP041036">
    <property type="protein sequence ID" value="QDE32400.1"/>
    <property type="molecule type" value="Genomic_DNA"/>
</dbReference>
<feature type="transmembrane region" description="Helical" evidence="1">
    <location>
        <begin position="12"/>
        <end position="32"/>
    </location>
</feature>
<gene>
    <name evidence="3" type="ORF">FH971_16370</name>
</gene>
<organism evidence="3 4">
    <name type="scientific">Shewanella polaris</name>
    <dbReference type="NCBI Taxonomy" id="2588449"/>
    <lineage>
        <taxon>Bacteria</taxon>
        <taxon>Pseudomonadati</taxon>
        <taxon>Pseudomonadota</taxon>
        <taxon>Gammaproteobacteria</taxon>
        <taxon>Alteromonadales</taxon>
        <taxon>Shewanellaceae</taxon>
        <taxon>Shewanella</taxon>
    </lineage>
</organism>
<reference evidence="3 4" key="1">
    <citation type="submission" date="2019-06" db="EMBL/GenBank/DDBJ databases">
        <title>The genome of Shewanella sp. SM1901.</title>
        <authorList>
            <person name="Cha Q."/>
        </authorList>
    </citation>
    <scope>NUCLEOTIDE SEQUENCE [LARGE SCALE GENOMIC DNA]</scope>
    <source>
        <strain evidence="3 4">SM1901</strain>
    </source>
</reference>
<dbReference type="GO" id="GO:0034220">
    <property type="term" value="P:monoatomic ion transmembrane transport"/>
    <property type="evidence" value="ECO:0007669"/>
    <property type="project" value="UniProtKB-KW"/>
</dbReference>
<feature type="transmembrane region" description="Helical" evidence="1">
    <location>
        <begin position="129"/>
        <end position="149"/>
    </location>
</feature>
<feature type="domain" description="Potassium channel" evidence="2">
    <location>
        <begin position="79"/>
        <end position="152"/>
    </location>
</feature>
<accession>A0A4Y5YHW7</accession>
<protein>
    <submittedName>
        <fullName evidence="3">Two pore domain potassium channel family protein</fullName>
    </submittedName>
</protein>
<evidence type="ECO:0000256" key="1">
    <source>
        <dbReference type="SAM" id="Phobius"/>
    </source>
</evidence>
<keyword evidence="3" id="KW-0406">Ion transport</keyword>
<keyword evidence="1" id="KW-0472">Membrane</keyword>
<dbReference type="InterPro" id="IPR013099">
    <property type="entry name" value="K_chnl_dom"/>
</dbReference>
<keyword evidence="1" id="KW-1133">Transmembrane helix</keyword>
<name>A0A4Y5YHW7_9GAMM</name>
<keyword evidence="3" id="KW-0407">Ion channel</keyword>
<dbReference type="Gene3D" id="1.10.287.70">
    <property type="match status" value="1"/>
</dbReference>
<dbReference type="KEGG" id="spol:FH971_16370"/>
<dbReference type="Pfam" id="PF07885">
    <property type="entry name" value="Ion_trans_2"/>
    <property type="match status" value="1"/>
</dbReference>
<feature type="transmembrane region" description="Helical" evidence="1">
    <location>
        <begin position="68"/>
        <end position="88"/>
    </location>
</feature>
<keyword evidence="4" id="KW-1185">Reference proteome</keyword>
<feature type="transmembrane region" description="Helical" evidence="1">
    <location>
        <begin position="100"/>
        <end position="117"/>
    </location>
</feature>
<dbReference type="Proteomes" id="UP000319809">
    <property type="component" value="Chromosome"/>
</dbReference>
<dbReference type="SUPFAM" id="SSF81324">
    <property type="entry name" value="Voltage-gated potassium channels"/>
    <property type="match status" value="1"/>
</dbReference>
<proteinExistence type="predicted"/>
<evidence type="ECO:0000313" key="4">
    <source>
        <dbReference type="Proteomes" id="UP000319809"/>
    </source>
</evidence>